<dbReference type="EMBL" id="MN738829">
    <property type="protein sequence ID" value="QHT38231.1"/>
    <property type="molecule type" value="Genomic_DNA"/>
</dbReference>
<organism evidence="2">
    <name type="scientific">viral metagenome</name>
    <dbReference type="NCBI Taxonomy" id="1070528"/>
    <lineage>
        <taxon>unclassified sequences</taxon>
        <taxon>metagenomes</taxon>
        <taxon>organismal metagenomes</taxon>
    </lineage>
</organism>
<keyword evidence="1" id="KW-1133">Transmembrane helix</keyword>
<keyword evidence="1" id="KW-0472">Membrane</keyword>
<feature type="transmembrane region" description="Helical" evidence="1">
    <location>
        <begin position="50"/>
        <end position="67"/>
    </location>
</feature>
<reference evidence="2" key="1">
    <citation type="journal article" date="2020" name="Nature">
        <title>Giant virus diversity and host interactions through global metagenomics.</title>
        <authorList>
            <person name="Schulz F."/>
            <person name="Roux S."/>
            <person name="Paez-Espino D."/>
            <person name="Jungbluth S."/>
            <person name="Walsh D.A."/>
            <person name="Denef V.J."/>
            <person name="McMahon K.D."/>
            <person name="Konstantinidis K.T."/>
            <person name="Eloe-Fadrosh E.A."/>
            <person name="Kyrpides N.C."/>
            <person name="Woyke T."/>
        </authorList>
    </citation>
    <scope>NUCLEOTIDE SEQUENCE</scope>
    <source>
        <strain evidence="2">GVMAG-S-ERX556101-89</strain>
    </source>
</reference>
<name>A0A6C0FBK0_9ZZZZ</name>
<protein>
    <submittedName>
        <fullName evidence="2">Uncharacterized protein</fullName>
    </submittedName>
</protein>
<dbReference type="AlphaFoldDB" id="A0A6C0FBK0"/>
<keyword evidence="1" id="KW-0812">Transmembrane</keyword>
<sequence>MSESSDSEDYTFQTDTASNETQEAIDTVVGSLLGTAAGLLIILITRDYGIVVSSTIISGLFGMYKLFRVQNWTSKYGYIRRSSDNIINTFMPSRTSKNIESPVLISKIECTDADTQKKWEEDFPKKDVLTMIQDENQTVTLKIRFKNGNVKVVKINA</sequence>
<accession>A0A6C0FBK0</accession>
<evidence type="ECO:0000313" key="2">
    <source>
        <dbReference type="EMBL" id="QHT38231.1"/>
    </source>
</evidence>
<evidence type="ECO:0000256" key="1">
    <source>
        <dbReference type="SAM" id="Phobius"/>
    </source>
</evidence>
<proteinExistence type="predicted"/>